<accession>A0A075LS60</accession>
<dbReference type="CDD" id="cd01561">
    <property type="entry name" value="CBS_like"/>
    <property type="match status" value="1"/>
</dbReference>
<evidence type="ECO:0000313" key="2">
    <source>
        <dbReference type="EMBL" id="AIF69580.1"/>
    </source>
</evidence>
<dbReference type="PANTHER" id="PTHR10314">
    <property type="entry name" value="CYSTATHIONINE BETA-SYNTHASE"/>
    <property type="match status" value="1"/>
</dbReference>
<dbReference type="InterPro" id="IPR001926">
    <property type="entry name" value="TrpB-like_PALP"/>
</dbReference>
<gene>
    <name evidence="2" type="ORF">PAP_05900</name>
</gene>
<organism evidence="2 3">
    <name type="scientific">Palaeococcus pacificus DY20341</name>
    <dbReference type="NCBI Taxonomy" id="1343739"/>
    <lineage>
        <taxon>Archaea</taxon>
        <taxon>Methanobacteriati</taxon>
        <taxon>Methanobacteriota</taxon>
        <taxon>Thermococci</taxon>
        <taxon>Thermococcales</taxon>
        <taxon>Thermococcaceae</taxon>
        <taxon>Palaeococcus</taxon>
    </lineage>
</organism>
<dbReference type="RefSeq" id="WP_048165123.1">
    <property type="nucleotide sequence ID" value="NZ_CP006019.1"/>
</dbReference>
<reference evidence="2 3" key="2">
    <citation type="journal article" date="2015" name="Genome Announc.">
        <title>Complete Genome Sequence of Hyperthermophilic Piezophilic Archaeon Palaeococcus pacificus DY20341T, Isolated from Deep-Sea Hydrothermal Sediments.</title>
        <authorList>
            <person name="Zeng X."/>
            <person name="Jebbar M."/>
            <person name="Shao Z."/>
        </authorList>
    </citation>
    <scope>NUCLEOTIDE SEQUENCE [LARGE SCALE GENOMIC DNA]</scope>
    <source>
        <strain evidence="2 3">DY20341</strain>
    </source>
</reference>
<dbReference type="OrthoDB" id="10138at2157"/>
<feature type="domain" description="Tryptophan synthase beta chain-like PALP" evidence="1">
    <location>
        <begin position="3"/>
        <end position="257"/>
    </location>
</feature>
<sequence>MYFAKLEFFNPFSRSIKDRAVFNMLMNAKRRGDINGNNRLFEATSGNVGISMAALSNVMGIDFRAYLPKPTPKTTEVLLGVLGAEVVRTDFETIDPTMVSYVVEEAKKAGAVNLNQFENDDNFEAHYKYTAKEIDEQLKSIGKRPTAIIAGIGTSGHIGGLAKYFKERYDTKVIGVVPAEGESIPGIKRLETKPKWFFQVEIDEVIEVTKREAIEGAIEVARRDGLLIGLSSGAVVKAFEKVIDKLGEGTYVLIFPDDGFKYVEAFEAYLRGEM</sequence>
<dbReference type="AlphaFoldDB" id="A0A075LS60"/>
<dbReference type="KEGG" id="ppac:PAP_05900"/>
<dbReference type="Pfam" id="PF00291">
    <property type="entry name" value="PALP"/>
    <property type="match status" value="1"/>
</dbReference>
<dbReference type="InterPro" id="IPR036052">
    <property type="entry name" value="TrpB-like_PALP_sf"/>
</dbReference>
<dbReference type="STRING" id="1343739.PAP_05900"/>
<evidence type="ECO:0000259" key="1">
    <source>
        <dbReference type="Pfam" id="PF00291"/>
    </source>
</evidence>
<dbReference type="GeneID" id="24842303"/>
<dbReference type="eggNOG" id="arCOG01430">
    <property type="taxonomic scope" value="Archaea"/>
</dbReference>
<reference evidence="3" key="1">
    <citation type="submission" date="2013-06" db="EMBL/GenBank/DDBJ databases">
        <title>Complete Genome Sequence of Hyperthermophilic Palaeococcus pacificus DY20341T, Isolated from a Deep-Sea Hydrothermal Sediments.</title>
        <authorList>
            <person name="Zeng X."/>
            <person name="Shao Z."/>
        </authorList>
    </citation>
    <scope>NUCLEOTIDE SEQUENCE [LARGE SCALE GENOMIC DNA]</scope>
    <source>
        <strain evidence="3">DY20341</strain>
    </source>
</reference>
<dbReference type="EMBL" id="CP006019">
    <property type="protein sequence ID" value="AIF69580.1"/>
    <property type="molecule type" value="Genomic_DNA"/>
</dbReference>
<evidence type="ECO:0000313" key="3">
    <source>
        <dbReference type="Proteomes" id="UP000027981"/>
    </source>
</evidence>
<protein>
    <submittedName>
        <fullName evidence="2">Cysteine synthase</fullName>
    </submittedName>
</protein>
<keyword evidence="3" id="KW-1185">Reference proteome</keyword>
<dbReference type="Gene3D" id="3.40.50.1100">
    <property type="match status" value="2"/>
</dbReference>
<dbReference type="SUPFAM" id="SSF53686">
    <property type="entry name" value="Tryptophan synthase beta subunit-like PLP-dependent enzymes"/>
    <property type="match status" value="1"/>
</dbReference>
<dbReference type="Proteomes" id="UP000027981">
    <property type="component" value="Chromosome"/>
</dbReference>
<name>A0A075LS60_9EURY</name>
<proteinExistence type="predicted"/>
<dbReference type="InterPro" id="IPR050214">
    <property type="entry name" value="Cys_Synth/Cystath_Beta-Synth"/>
</dbReference>
<dbReference type="HOGENOM" id="CLU_021018_1_0_2"/>